<dbReference type="AlphaFoldDB" id="A0A8V0X0N6"/>
<dbReference type="PANTHER" id="PTHR12532:SF0">
    <property type="entry name" value="TRANSLATIONAL ACTIVATOR OF CYTOCHROME C OXIDASE 1"/>
    <property type="match status" value="1"/>
</dbReference>
<dbReference type="InterPro" id="IPR017856">
    <property type="entry name" value="Integrase-like_N"/>
</dbReference>
<dbReference type="Ensembl" id="ENSGALT00010001390.1">
    <property type="protein sequence ID" value="ENSGALP00010000756.1"/>
    <property type="gene ID" value="ENSGALG00010000660.1"/>
</dbReference>
<dbReference type="InterPro" id="IPR002876">
    <property type="entry name" value="Transcrip_reg_TACO1-like"/>
</dbReference>
<feature type="region of interest" description="Disordered" evidence="2">
    <location>
        <begin position="313"/>
        <end position="370"/>
    </location>
</feature>
<dbReference type="Gene3D" id="1.10.10.200">
    <property type="match status" value="1"/>
</dbReference>
<evidence type="ECO:0000256" key="2">
    <source>
        <dbReference type="SAM" id="MobiDB-lite"/>
    </source>
</evidence>
<dbReference type="GeneTree" id="ENSGT00390000012820"/>
<evidence type="ECO:0000256" key="1">
    <source>
        <dbReference type="ARBA" id="ARBA00008724"/>
    </source>
</evidence>
<dbReference type="SUPFAM" id="SSF75625">
    <property type="entry name" value="YebC-like"/>
    <property type="match status" value="1"/>
</dbReference>
<reference evidence="4" key="1">
    <citation type="submission" date="2020-11" db="EMBL/GenBank/DDBJ databases">
        <title>Gallus gallus (Chicken) genome, bGalGal1, GRCg7b, maternal haplotype autosomes + Z &amp; W.</title>
        <authorList>
            <person name="Warren W."/>
            <person name="Formenti G."/>
            <person name="Fedrigo O."/>
            <person name="Haase B."/>
            <person name="Mountcastle J."/>
            <person name="Balacco J."/>
            <person name="Tracey A."/>
            <person name="Schneider V."/>
            <person name="Okimoto R."/>
            <person name="Cheng H."/>
            <person name="Hawken R."/>
            <person name="Howe K."/>
            <person name="Jarvis E.D."/>
        </authorList>
    </citation>
    <scope>NUCLEOTIDE SEQUENCE [LARGE SCALE GENOMIC DNA]</scope>
    <source>
        <strain evidence="4">Broiler</strain>
    </source>
</reference>
<name>A0A8V0X0N6_CHICK</name>
<keyword evidence="5" id="KW-1185">Reference proteome</keyword>
<accession>A0A8V0X0N6</accession>
<dbReference type="InterPro" id="IPR049083">
    <property type="entry name" value="TACO1_YebC_N"/>
</dbReference>
<organism evidence="4 5">
    <name type="scientific">Gallus gallus</name>
    <name type="common">Chicken</name>
    <dbReference type="NCBI Taxonomy" id="9031"/>
    <lineage>
        <taxon>Eukaryota</taxon>
        <taxon>Metazoa</taxon>
        <taxon>Chordata</taxon>
        <taxon>Craniata</taxon>
        <taxon>Vertebrata</taxon>
        <taxon>Euteleostomi</taxon>
        <taxon>Archelosauria</taxon>
        <taxon>Archosauria</taxon>
        <taxon>Dinosauria</taxon>
        <taxon>Saurischia</taxon>
        <taxon>Theropoda</taxon>
        <taxon>Coelurosauria</taxon>
        <taxon>Aves</taxon>
        <taxon>Neognathae</taxon>
        <taxon>Galloanserae</taxon>
        <taxon>Galliformes</taxon>
        <taxon>Phasianidae</taxon>
        <taxon>Phasianinae</taxon>
        <taxon>Gallus</taxon>
    </lineage>
</organism>
<sequence>MGSNGSFGVSMRSEGTFWGLYGFQWELLGSPWAPKGPFGVSMGSNGSFWGLHGPQRDFSGFHSQPEVTSGERRKWGVETRGGESLKGAGGLCLRHKGAASASGSHALLRRTRSSLVAHWHRPLHRAVPNGAGHNRWSKVRHIKGQRDGQRAALIQRLCARLRAAAMDGGPDPAVNAALAQAVAQCRASNVPKASIMAAISAAKPQCSERRLLAVRGPGGSRIVVVYDGREGALLSCVKRLLHREGAALSEVPRGAFEERGWIRTAPHSAAGCPIGQEGALSAAIAAGAEDVNLDGKPGDGDGEEALEFLCPPSELSAVGQRPAAGGAPPVGLRRPFGPPPPGGAAGRREAEGGAAPEGTAPLPRGQRRRP</sequence>
<feature type="compositionally biased region" description="Low complexity" evidence="2">
    <location>
        <begin position="352"/>
        <end position="363"/>
    </location>
</feature>
<feature type="domain" description="TACO1/YebC-like N-terminal" evidence="3">
    <location>
        <begin position="134"/>
        <end position="202"/>
    </location>
</feature>
<dbReference type="InterPro" id="IPR029072">
    <property type="entry name" value="YebC-like"/>
</dbReference>
<proteinExistence type="inferred from homology"/>
<protein>
    <recommendedName>
        <fullName evidence="3">TACO1/YebC-like N-terminal domain-containing protein</fullName>
    </recommendedName>
</protein>
<evidence type="ECO:0000313" key="5">
    <source>
        <dbReference type="Proteomes" id="UP000000539"/>
    </source>
</evidence>
<reference evidence="4" key="3">
    <citation type="submission" date="2025-09" db="UniProtKB">
        <authorList>
            <consortium name="Ensembl"/>
        </authorList>
    </citation>
    <scope>IDENTIFICATION</scope>
    <source>
        <strain evidence="4">broiler</strain>
    </source>
</reference>
<dbReference type="Pfam" id="PF20772">
    <property type="entry name" value="TACO1_YebC_N"/>
    <property type="match status" value="1"/>
</dbReference>
<reference evidence="4" key="2">
    <citation type="submission" date="2025-08" db="UniProtKB">
        <authorList>
            <consortium name="Ensembl"/>
        </authorList>
    </citation>
    <scope>IDENTIFICATION</scope>
    <source>
        <strain evidence="4">broiler</strain>
    </source>
</reference>
<evidence type="ECO:0000259" key="3">
    <source>
        <dbReference type="Pfam" id="PF20772"/>
    </source>
</evidence>
<evidence type="ECO:0000313" key="4">
    <source>
        <dbReference type="Ensembl" id="ENSGALP00010000756.1"/>
    </source>
</evidence>
<dbReference type="PANTHER" id="PTHR12532">
    <property type="entry name" value="TRANSLATIONAL ACTIVATOR OF CYTOCHROME C OXIDASE 1"/>
    <property type="match status" value="1"/>
</dbReference>
<dbReference type="InterPro" id="IPR026564">
    <property type="entry name" value="Transcrip_reg_TACO1-like_dom3"/>
</dbReference>
<dbReference type="Gene3D" id="3.30.70.980">
    <property type="match status" value="1"/>
</dbReference>
<dbReference type="GO" id="GO:0005739">
    <property type="term" value="C:mitochondrion"/>
    <property type="evidence" value="ECO:0000318"/>
    <property type="project" value="GO_Central"/>
</dbReference>
<comment type="similarity">
    <text evidence="1">Belongs to the TACO1 family.</text>
</comment>
<dbReference type="Proteomes" id="UP000000539">
    <property type="component" value="Chromosome 36"/>
</dbReference>